<dbReference type="KEGG" id="asc:ASAC_1201"/>
<comment type="similarity">
    <text evidence="2 7">Belongs to the uroporphyrinogen-III synthase family.</text>
</comment>
<comment type="function">
    <text evidence="7">Catalyzes cyclization of the linear tetrapyrrole, hydroxymethylbilane, to the macrocyclic uroporphyrinogen III.</text>
</comment>
<dbReference type="AlphaFoldDB" id="D9Q2R8"/>
<accession>D9Q2R8</accession>
<dbReference type="OrthoDB" id="379499at2157"/>
<dbReference type="SUPFAM" id="SSF69618">
    <property type="entry name" value="HemD-like"/>
    <property type="match status" value="1"/>
</dbReference>
<dbReference type="GO" id="GO:0006782">
    <property type="term" value="P:protoporphyrinogen IX biosynthetic process"/>
    <property type="evidence" value="ECO:0007669"/>
    <property type="project" value="UniProtKB-UniRule"/>
</dbReference>
<protein>
    <recommendedName>
        <fullName evidence="3 7">Uroporphyrinogen-III synthase</fullName>
        <ecNumber evidence="3 7">4.2.1.75</ecNumber>
    </recommendedName>
</protein>
<dbReference type="HOGENOM" id="CLU_011276_9_5_2"/>
<evidence type="ECO:0000256" key="3">
    <source>
        <dbReference type="ARBA" id="ARBA00013109"/>
    </source>
</evidence>
<dbReference type="Gene3D" id="3.40.50.10090">
    <property type="match status" value="2"/>
</dbReference>
<dbReference type="PANTHER" id="PTHR38042:SF1">
    <property type="entry name" value="UROPORPHYRINOGEN-III SYNTHASE, CHLOROPLASTIC"/>
    <property type="match status" value="1"/>
</dbReference>
<organism evidence="9 10">
    <name type="scientific">Acidilobus saccharovorans (strain DSM 16705 / JCM 18335 / VKM B-2471 / 345-15)</name>
    <dbReference type="NCBI Taxonomy" id="666510"/>
    <lineage>
        <taxon>Archaea</taxon>
        <taxon>Thermoproteota</taxon>
        <taxon>Thermoprotei</taxon>
        <taxon>Acidilobales</taxon>
        <taxon>Acidilobaceae</taxon>
        <taxon>Acidilobus</taxon>
    </lineage>
</organism>
<evidence type="ECO:0000256" key="7">
    <source>
        <dbReference type="RuleBase" id="RU366031"/>
    </source>
</evidence>
<feature type="domain" description="Tetrapyrrole biosynthesis uroporphyrinogen III synthase" evidence="8">
    <location>
        <begin position="25"/>
        <end position="213"/>
    </location>
</feature>
<keyword evidence="5 7" id="KW-0627">Porphyrin biosynthesis</keyword>
<dbReference type="Proteomes" id="UP000000346">
    <property type="component" value="Chromosome"/>
</dbReference>
<evidence type="ECO:0000256" key="2">
    <source>
        <dbReference type="ARBA" id="ARBA00008133"/>
    </source>
</evidence>
<dbReference type="Pfam" id="PF02602">
    <property type="entry name" value="HEM4"/>
    <property type="match status" value="1"/>
</dbReference>
<dbReference type="InterPro" id="IPR036108">
    <property type="entry name" value="4pyrrol_syn_uPrphyn_synt_sf"/>
</dbReference>
<keyword evidence="4 7" id="KW-0456">Lyase</keyword>
<dbReference type="STRING" id="666510.ASAC_1201"/>
<evidence type="ECO:0000256" key="4">
    <source>
        <dbReference type="ARBA" id="ARBA00023239"/>
    </source>
</evidence>
<sequence>MGPELPTALSGFSCIKWIKSVEILPLPEALRAAAEYVVRGDYDCVAFLSPRSPRFLRQFMSSWPPNVRAFAVGASTAASVREAFGIDAPYPETYSSGGLAELIKLSHCRRVLSLRSEAGDHELEEKLREAGIEVNRVDVYREVPADIDINELASRFDLIIVSSAEIARISCNHVRPYLGDAIVIAMGPKAASAVSSMCPEARLLVPSRYTFNAIGELLKALGCR</sequence>
<evidence type="ECO:0000259" key="8">
    <source>
        <dbReference type="Pfam" id="PF02602"/>
    </source>
</evidence>
<reference evidence="9 10" key="1">
    <citation type="journal article" date="2010" name="Appl. Environ. Microbiol.">
        <title>The genome sequence of the crenarchaeon Acidilobus saccharovorans supports a new order, Acidilobales, and suggests an important ecological role in terrestrial acidic hot springs.</title>
        <authorList>
            <person name="Mardanov A.V."/>
            <person name="Svetlitchnyi V.A."/>
            <person name="Beletsky A.V."/>
            <person name="Prokofeva M.I."/>
            <person name="Bonch-Osmolovskaya E.A."/>
            <person name="Ravin N.V."/>
            <person name="Skryabin K.G."/>
        </authorList>
    </citation>
    <scope>NUCLEOTIDE SEQUENCE [LARGE SCALE GENOMIC DNA]</scope>
    <source>
        <strain evidence="10">DSM 16705 / JCM 18335 / VKM B-2471 / 345-15</strain>
    </source>
</reference>
<dbReference type="GO" id="GO:0006780">
    <property type="term" value="P:uroporphyrinogen III biosynthetic process"/>
    <property type="evidence" value="ECO:0007669"/>
    <property type="project" value="UniProtKB-UniRule"/>
</dbReference>
<name>D9Q2R8_ACIS3</name>
<dbReference type="PANTHER" id="PTHR38042">
    <property type="entry name" value="UROPORPHYRINOGEN-III SYNTHASE, CHLOROPLASTIC"/>
    <property type="match status" value="1"/>
</dbReference>
<evidence type="ECO:0000313" key="10">
    <source>
        <dbReference type="Proteomes" id="UP000000346"/>
    </source>
</evidence>
<dbReference type="InterPro" id="IPR003754">
    <property type="entry name" value="4pyrrol_synth_uPrphyn_synth"/>
</dbReference>
<dbReference type="EC" id="4.2.1.75" evidence="3 7"/>
<evidence type="ECO:0000256" key="5">
    <source>
        <dbReference type="ARBA" id="ARBA00023244"/>
    </source>
</evidence>
<comment type="catalytic activity">
    <reaction evidence="6 7">
        <text>hydroxymethylbilane = uroporphyrinogen III + H2O</text>
        <dbReference type="Rhea" id="RHEA:18965"/>
        <dbReference type="ChEBI" id="CHEBI:15377"/>
        <dbReference type="ChEBI" id="CHEBI:57308"/>
        <dbReference type="ChEBI" id="CHEBI:57845"/>
        <dbReference type="EC" id="4.2.1.75"/>
    </reaction>
</comment>
<dbReference type="InterPro" id="IPR039793">
    <property type="entry name" value="UROS/Hem4"/>
</dbReference>
<dbReference type="CDD" id="cd06578">
    <property type="entry name" value="HemD"/>
    <property type="match status" value="1"/>
</dbReference>
<dbReference type="eggNOG" id="arCOG02048">
    <property type="taxonomic scope" value="Archaea"/>
</dbReference>
<evidence type="ECO:0000313" key="9">
    <source>
        <dbReference type="EMBL" id="ADL19606.1"/>
    </source>
</evidence>
<dbReference type="EMBL" id="CP001742">
    <property type="protein sequence ID" value="ADL19606.1"/>
    <property type="molecule type" value="Genomic_DNA"/>
</dbReference>
<gene>
    <name evidence="9" type="ordered locus">ASAC_1201</name>
</gene>
<proteinExistence type="inferred from homology"/>
<dbReference type="RefSeq" id="WP_013267118.1">
    <property type="nucleotide sequence ID" value="NC_014374.1"/>
</dbReference>
<dbReference type="GeneID" id="9499456"/>
<evidence type="ECO:0000256" key="1">
    <source>
        <dbReference type="ARBA" id="ARBA00004772"/>
    </source>
</evidence>
<comment type="pathway">
    <text evidence="1 7">Porphyrin-containing compound metabolism; protoporphyrin-IX biosynthesis; coproporphyrinogen-III from 5-aminolevulinate: step 3/4.</text>
</comment>
<keyword evidence="10" id="KW-1185">Reference proteome</keyword>
<dbReference type="UniPathway" id="UPA00251">
    <property type="reaction ID" value="UER00320"/>
</dbReference>
<dbReference type="GO" id="GO:0004852">
    <property type="term" value="F:uroporphyrinogen-III synthase activity"/>
    <property type="evidence" value="ECO:0007669"/>
    <property type="project" value="UniProtKB-UniRule"/>
</dbReference>
<evidence type="ECO:0000256" key="6">
    <source>
        <dbReference type="ARBA" id="ARBA00048617"/>
    </source>
</evidence>
<dbReference type="InParanoid" id="D9Q2R8"/>